<gene>
    <name evidence="3" type="ORF">POL67_04885</name>
</gene>
<evidence type="ECO:0000256" key="1">
    <source>
        <dbReference type="SAM" id="MobiDB-lite"/>
    </source>
</evidence>
<feature type="compositionally biased region" description="Low complexity" evidence="1">
    <location>
        <begin position="41"/>
        <end position="51"/>
    </location>
</feature>
<dbReference type="Proteomes" id="UP001221411">
    <property type="component" value="Unassembled WGS sequence"/>
</dbReference>
<evidence type="ECO:0000313" key="3">
    <source>
        <dbReference type="EMBL" id="MDC0740670.1"/>
    </source>
</evidence>
<feature type="compositionally biased region" description="Gly residues" evidence="1">
    <location>
        <begin position="30"/>
        <end position="40"/>
    </location>
</feature>
<evidence type="ECO:0008006" key="5">
    <source>
        <dbReference type="Google" id="ProtNLM"/>
    </source>
</evidence>
<keyword evidence="4" id="KW-1185">Reference proteome</keyword>
<organism evidence="3 4">
    <name type="scientific">Polyangium mundeleinium</name>
    <dbReference type="NCBI Taxonomy" id="2995306"/>
    <lineage>
        <taxon>Bacteria</taxon>
        <taxon>Pseudomonadati</taxon>
        <taxon>Myxococcota</taxon>
        <taxon>Polyangia</taxon>
        <taxon>Polyangiales</taxon>
        <taxon>Polyangiaceae</taxon>
        <taxon>Polyangium</taxon>
    </lineage>
</organism>
<feature type="signal peptide" evidence="2">
    <location>
        <begin position="1"/>
        <end position="20"/>
    </location>
</feature>
<evidence type="ECO:0000256" key="2">
    <source>
        <dbReference type="SAM" id="SignalP"/>
    </source>
</evidence>
<proteinExistence type="predicted"/>
<feature type="region of interest" description="Disordered" evidence="1">
    <location>
        <begin position="106"/>
        <end position="135"/>
    </location>
</feature>
<dbReference type="EMBL" id="JAQNDO010000001">
    <property type="protein sequence ID" value="MDC0740670.1"/>
    <property type="molecule type" value="Genomic_DNA"/>
</dbReference>
<sequence length="364" mass="36994">MLRSNRVYLALALLTTAAVAEGCGGGEDNVGVGGSGGQGGSTSSMSSSSSTGGTGGTGGAGGSGGGVTCPDDQATVFAVKELFFGEGNSGEWKKFGFNLDDKVSTGNSDDLCKPSSGGTGQTAYPDGDDGNDNSFGKNLLPTILGLYPAWPQDVNNGIQNGNFTALVKAQCLPETGDAQGLTSKLFGGTTLGMAPKFDGTDKWPIEPGLLSDPMDPQSSTILFPNSSVTGSLFESGKNGTFILSVPVKSPTKSTSIKLTLHSARMAMKLSADRKSATEGMIGGVLNTEEFVAEVKKVGDLLGLCGNPLFDNLLNQVRQASDIMTDGTQDPSQTCDGISMGLGFEMVEAIIGDVGPANPVGSACP</sequence>
<feature type="compositionally biased region" description="Gly residues" evidence="1">
    <location>
        <begin position="52"/>
        <end position="67"/>
    </location>
</feature>
<reference evidence="3 4" key="1">
    <citation type="submission" date="2022-11" db="EMBL/GenBank/DDBJ databases">
        <title>Minimal conservation of predation-associated metabolite biosynthetic gene clusters underscores biosynthetic potential of Myxococcota including descriptions for ten novel species: Archangium lansinium sp. nov., Myxococcus landrumus sp. nov., Nannocystis bai.</title>
        <authorList>
            <person name="Ahearne A."/>
            <person name="Stevens C."/>
            <person name="Dowd S."/>
        </authorList>
    </citation>
    <scope>NUCLEOTIDE SEQUENCE [LARGE SCALE GENOMIC DNA]</scope>
    <source>
        <strain evidence="3 4">RJM3</strain>
    </source>
</reference>
<accession>A0ABT5EFT3</accession>
<protein>
    <recommendedName>
        <fullName evidence="5">Secreted protein</fullName>
    </recommendedName>
</protein>
<keyword evidence="2" id="KW-0732">Signal</keyword>
<dbReference type="RefSeq" id="WP_271915872.1">
    <property type="nucleotide sequence ID" value="NZ_JAQNDO010000001.1"/>
</dbReference>
<comment type="caution">
    <text evidence="3">The sequence shown here is derived from an EMBL/GenBank/DDBJ whole genome shotgun (WGS) entry which is preliminary data.</text>
</comment>
<feature type="region of interest" description="Disordered" evidence="1">
    <location>
        <begin position="30"/>
        <end position="67"/>
    </location>
</feature>
<name>A0ABT5EFT3_9BACT</name>
<evidence type="ECO:0000313" key="4">
    <source>
        <dbReference type="Proteomes" id="UP001221411"/>
    </source>
</evidence>
<feature type="chain" id="PRO_5046232991" description="Secreted protein" evidence="2">
    <location>
        <begin position="21"/>
        <end position="364"/>
    </location>
</feature>